<accession>X1RLL2</accession>
<gene>
    <name evidence="1" type="ORF">S12H4_24803</name>
</gene>
<name>X1RLL2_9ZZZZ</name>
<comment type="caution">
    <text evidence="1">The sequence shown here is derived from an EMBL/GenBank/DDBJ whole genome shotgun (WGS) entry which is preliminary data.</text>
</comment>
<reference evidence="1" key="1">
    <citation type="journal article" date="2014" name="Front. Microbiol.">
        <title>High frequency of phylogenetically diverse reductive dehalogenase-homologous genes in deep subseafloor sedimentary metagenomes.</title>
        <authorList>
            <person name="Kawai M."/>
            <person name="Futagami T."/>
            <person name="Toyoda A."/>
            <person name="Takaki Y."/>
            <person name="Nishi S."/>
            <person name="Hori S."/>
            <person name="Arai W."/>
            <person name="Tsubouchi T."/>
            <person name="Morono Y."/>
            <person name="Uchiyama I."/>
            <person name="Ito T."/>
            <person name="Fujiyama A."/>
            <person name="Inagaki F."/>
            <person name="Takami H."/>
        </authorList>
    </citation>
    <scope>NUCLEOTIDE SEQUENCE</scope>
    <source>
        <strain evidence="1">Expedition CK06-06</strain>
    </source>
</reference>
<protein>
    <submittedName>
        <fullName evidence="1">Uncharacterized protein</fullName>
    </submittedName>
</protein>
<dbReference type="AlphaFoldDB" id="X1RLL2"/>
<feature type="non-terminal residue" evidence="1">
    <location>
        <position position="1"/>
    </location>
</feature>
<proteinExistence type="predicted"/>
<dbReference type="EMBL" id="BARW01013599">
    <property type="protein sequence ID" value="GAI81647.1"/>
    <property type="molecule type" value="Genomic_DNA"/>
</dbReference>
<organism evidence="1">
    <name type="scientific">marine sediment metagenome</name>
    <dbReference type="NCBI Taxonomy" id="412755"/>
    <lineage>
        <taxon>unclassified sequences</taxon>
        <taxon>metagenomes</taxon>
        <taxon>ecological metagenomes</taxon>
    </lineage>
</organism>
<evidence type="ECO:0000313" key="1">
    <source>
        <dbReference type="EMBL" id="GAI81647.1"/>
    </source>
</evidence>
<sequence length="39" mass="4667">RDNALNLFDMHESLSVYMEKPINNTTHMRIWGKAWVKGY</sequence>